<dbReference type="GO" id="GO:0005829">
    <property type="term" value="C:cytosol"/>
    <property type="evidence" value="ECO:0007669"/>
    <property type="project" value="TreeGrafter"/>
</dbReference>
<reference evidence="8 9" key="1">
    <citation type="journal article" date="2014" name="Nat. Commun.">
        <title>Physiological and genomic features of highly alkaliphilic hydrogen-utilizing Betaproteobacteria from a continental serpentinizing site.</title>
        <authorList>
            <person name="Suzuki S."/>
            <person name="Kuenen J.G."/>
            <person name="Schipper K."/>
            <person name="van der Velde S."/>
            <person name="Ishii S."/>
            <person name="Wu A."/>
            <person name="Sorokin D.Y."/>
            <person name="Tenney A."/>
            <person name="Meng X.Y."/>
            <person name="Morrill P.L."/>
            <person name="Kamagata Y."/>
            <person name="Muyzer G."/>
            <person name="Nealson K.H."/>
        </authorList>
    </citation>
    <scope>NUCLEOTIDE SEQUENCE [LARGE SCALE GENOMIC DNA]</scope>
    <source>
        <strain evidence="8 9">A1</strain>
    </source>
</reference>
<accession>A0A060NKU9</accession>
<comment type="subunit">
    <text evidence="7">Homodimer.</text>
</comment>
<organism evidence="8 9">
    <name type="scientific">Serpentinimonas raichei</name>
    <dbReference type="NCBI Taxonomy" id="1458425"/>
    <lineage>
        <taxon>Bacteria</taxon>
        <taxon>Pseudomonadati</taxon>
        <taxon>Pseudomonadota</taxon>
        <taxon>Betaproteobacteria</taxon>
        <taxon>Burkholderiales</taxon>
        <taxon>Comamonadaceae</taxon>
        <taxon>Serpentinimonas</taxon>
    </lineage>
</organism>
<dbReference type="NCBIfam" id="TIGR01221">
    <property type="entry name" value="rmlC"/>
    <property type="match status" value="1"/>
</dbReference>
<evidence type="ECO:0000256" key="7">
    <source>
        <dbReference type="RuleBase" id="RU364069"/>
    </source>
</evidence>
<dbReference type="InterPro" id="IPR011051">
    <property type="entry name" value="RmlC_Cupin_sf"/>
</dbReference>
<evidence type="ECO:0000256" key="6">
    <source>
        <dbReference type="PIRSR" id="PIRSR600888-3"/>
    </source>
</evidence>
<evidence type="ECO:0000256" key="1">
    <source>
        <dbReference type="ARBA" id="ARBA00001298"/>
    </source>
</evidence>
<dbReference type="EC" id="5.1.3.13" evidence="3 7"/>
<comment type="similarity">
    <text evidence="7">Belongs to the dTDP-4-dehydrorhamnose 3,5-epimerase family.</text>
</comment>
<dbReference type="GO" id="GO:0019305">
    <property type="term" value="P:dTDP-rhamnose biosynthetic process"/>
    <property type="evidence" value="ECO:0007669"/>
    <property type="project" value="UniProtKB-UniRule"/>
</dbReference>
<evidence type="ECO:0000256" key="4">
    <source>
        <dbReference type="ARBA" id="ARBA00019595"/>
    </source>
</evidence>
<keyword evidence="7" id="KW-0413">Isomerase</keyword>
<keyword evidence="9" id="KW-1185">Reference proteome</keyword>
<evidence type="ECO:0000313" key="8">
    <source>
        <dbReference type="EMBL" id="BAO80113.1"/>
    </source>
</evidence>
<dbReference type="SUPFAM" id="SSF51182">
    <property type="entry name" value="RmlC-like cupins"/>
    <property type="match status" value="1"/>
</dbReference>
<protein>
    <recommendedName>
        <fullName evidence="4 7">dTDP-4-dehydrorhamnose 3,5-epimerase</fullName>
        <ecNumber evidence="3 7">5.1.3.13</ecNumber>
    </recommendedName>
    <alternativeName>
        <fullName evidence="7">Thymidine diphospho-4-keto-rhamnose 3,5-epimerase</fullName>
    </alternativeName>
</protein>
<sequence>MPYTVTPTALPGVLVLTPKVFGDARGFFYESFNQRDFEAATGLAGLQFVQDNHSRSAQGVLRGLHYQMPPKAQGKLVRVSHGAVFDVVVDIRRSSPTFGRWDGVELSASNHRQLWVPPGFAHGFLTLTESAEFLYKTTDYYSPAHERCLNWSDPALGIAWPLAQAGVPQPLLAAKDAAAALLAQAECFA</sequence>
<dbReference type="STRING" id="1458425.SRAA_0259"/>
<evidence type="ECO:0000256" key="5">
    <source>
        <dbReference type="PIRSR" id="PIRSR600888-1"/>
    </source>
</evidence>
<dbReference type="KEGG" id="cbaa:SRAA_0259"/>
<dbReference type="InterPro" id="IPR014710">
    <property type="entry name" value="RmlC-like_jellyroll"/>
</dbReference>
<dbReference type="PANTHER" id="PTHR21047:SF2">
    <property type="entry name" value="THYMIDINE DIPHOSPHO-4-KETO-RHAMNOSE 3,5-EPIMERASE"/>
    <property type="match status" value="1"/>
</dbReference>
<dbReference type="EMBL" id="AP014568">
    <property type="protein sequence ID" value="BAO80113.1"/>
    <property type="molecule type" value="Genomic_DNA"/>
</dbReference>
<dbReference type="RefSeq" id="WP_045530516.1">
    <property type="nucleotide sequence ID" value="NZ_AP014568.1"/>
</dbReference>
<dbReference type="Pfam" id="PF00908">
    <property type="entry name" value="dTDP_sugar_isom"/>
    <property type="match status" value="1"/>
</dbReference>
<dbReference type="Gene3D" id="2.60.120.10">
    <property type="entry name" value="Jelly Rolls"/>
    <property type="match status" value="1"/>
</dbReference>
<dbReference type="CDD" id="cd00438">
    <property type="entry name" value="cupin_RmlC"/>
    <property type="match status" value="1"/>
</dbReference>
<dbReference type="OrthoDB" id="9800680at2"/>
<dbReference type="Proteomes" id="UP000067461">
    <property type="component" value="Chromosome"/>
</dbReference>
<gene>
    <name evidence="8" type="primary">rfbC</name>
    <name evidence="8" type="ORF">SRAA_0259</name>
</gene>
<dbReference type="GO" id="GO:0008830">
    <property type="term" value="F:dTDP-4-dehydrorhamnose 3,5-epimerase activity"/>
    <property type="evidence" value="ECO:0007669"/>
    <property type="project" value="UniProtKB-UniRule"/>
</dbReference>
<dbReference type="AlphaFoldDB" id="A0A060NKU9"/>
<dbReference type="PANTHER" id="PTHR21047">
    <property type="entry name" value="DTDP-6-DEOXY-D-GLUCOSE-3,5 EPIMERASE"/>
    <property type="match status" value="1"/>
</dbReference>
<dbReference type="GO" id="GO:0000271">
    <property type="term" value="P:polysaccharide biosynthetic process"/>
    <property type="evidence" value="ECO:0007669"/>
    <property type="project" value="TreeGrafter"/>
</dbReference>
<feature type="active site" description="Proton acceptor" evidence="5">
    <location>
        <position position="65"/>
    </location>
</feature>
<evidence type="ECO:0000256" key="3">
    <source>
        <dbReference type="ARBA" id="ARBA00012098"/>
    </source>
</evidence>
<dbReference type="InterPro" id="IPR000888">
    <property type="entry name" value="RmlC-like"/>
</dbReference>
<name>A0A060NKU9_9BURK</name>
<feature type="active site" description="Proton donor" evidence="5">
    <location>
        <position position="135"/>
    </location>
</feature>
<proteinExistence type="inferred from homology"/>
<evidence type="ECO:0000256" key="2">
    <source>
        <dbReference type="ARBA" id="ARBA00001997"/>
    </source>
</evidence>
<dbReference type="UniPathway" id="UPA00124"/>
<comment type="pathway">
    <text evidence="7">Carbohydrate biosynthesis; dTDP-L-rhamnose biosynthesis.</text>
</comment>
<dbReference type="HOGENOM" id="CLU_090940_1_1_4"/>
<feature type="site" description="Participates in a stacking interaction with the thymidine ring of dTDP-4-oxo-6-deoxyglucose" evidence="6">
    <location>
        <position position="141"/>
    </location>
</feature>
<evidence type="ECO:0000313" key="9">
    <source>
        <dbReference type="Proteomes" id="UP000067461"/>
    </source>
</evidence>
<comment type="function">
    <text evidence="2 7">Catalyzes the epimerization of the C3' and C5'positions of dTDP-6-deoxy-D-xylo-4-hexulose, forming dTDP-6-deoxy-L-lyxo-4-hexulose.</text>
</comment>
<comment type="catalytic activity">
    <reaction evidence="1 7">
        <text>dTDP-4-dehydro-6-deoxy-alpha-D-glucose = dTDP-4-dehydro-beta-L-rhamnose</text>
        <dbReference type="Rhea" id="RHEA:16969"/>
        <dbReference type="ChEBI" id="CHEBI:57649"/>
        <dbReference type="ChEBI" id="CHEBI:62830"/>
        <dbReference type="EC" id="5.1.3.13"/>
    </reaction>
</comment>